<evidence type="ECO:0000256" key="1">
    <source>
        <dbReference type="SAM" id="MobiDB-lite"/>
    </source>
</evidence>
<dbReference type="EMBL" id="PZQS01000012">
    <property type="protein sequence ID" value="PVD20610.1"/>
    <property type="molecule type" value="Genomic_DNA"/>
</dbReference>
<feature type="compositionally biased region" description="Basic and acidic residues" evidence="1">
    <location>
        <begin position="114"/>
        <end position="131"/>
    </location>
</feature>
<protein>
    <submittedName>
        <fullName evidence="2">Uncharacterized protein</fullName>
    </submittedName>
</protein>
<proteinExistence type="predicted"/>
<accession>A0A2T7NHG0</accession>
<feature type="region of interest" description="Disordered" evidence="1">
    <location>
        <begin position="104"/>
        <end position="131"/>
    </location>
</feature>
<dbReference type="AlphaFoldDB" id="A0A2T7NHG0"/>
<dbReference type="Proteomes" id="UP000245119">
    <property type="component" value="Linkage Group LG12"/>
</dbReference>
<dbReference type="SUPFAM" id="SSF57716">
    <property type="entry name" value="Glucocorticoid receptor-like (DNA-binding domain)"/>
    <property type="match status" value="1"/>
</dbReference>
<organism evidence="2 3">
    <name type="scientific">Pomacea canaliculata</name>
    <name type="common">Golden apple snail</name>
    <dbReference type="NCBI Taxonomy" id="400727"/>
    <lineage>
        <taxon>Eukaryota</taxon>
        <taxon>Metazoa</taxon>
        <taxon>Spiralia</taxon>
        <taxon>Lophotrochozoa</taxon>
        <taxon>Mollusca</taxon>
        <taxon>Gastropoda</taxon>
        <taxon>Caenogastropoda</taxon>
        <taxon>Architaenioglossa</taxon>
        <taxon>Ampullarioidea</taxon>
        <taxon>Ampullariidae</taxon>
        <taxon>Pomacea</taxon>
    </lineage>
</organism>
<sequence length="131" mass="14828">MEAVVLTEKDVPGAFLVGDPSEYRLTELKRWLECHGQSKNVTLREAVEKVRACIALGIKVNPGVDNGYFLCSDHFEDSHFMNVSEKKKLIWSAVPFIFKVPNPLPSVTSSRLPRTKDLIPEQQHPARREPT</sequence>
<reference evidence="2 3" key="1">
    <citation type="submission" date="2018-04" db="EMBL/GenBank/DDBJ databases">
        <title>The genome of golden apple snail Pomacea canaliculata provides insight into stress tolerance and invasive adaptation.</title>
        <authorList>
            <person name="Liu C."/>
            <person name="Liu B."/>
            <person name="Ren Y."/>
            <person name="Zhang Y."/>
            <person name="Wang H."/>
            <person name="Li S."/>
            <person name="Jiang F."/>
            <person name="Yin L."/>
            <person name="Zhang G."/>
            <person name="Qian W."/>
            <person name="Fan W."/>
        </authorList>
    </citation>
    <scope>NUCLEOTIDE SEQUENCE [LARGE SCALE GENOMIC DNA]</scope>
    <source>
        <strain evidence="2">SZHN2017</strain>
        <tissue evidence="2">Muscle</tissue>
    </source>
</reference>
<evidence type="ECO:0000313" key="2">
    <source>
        <dbReference type="EMBL" id="PVD20610.1"/>
    </source>
</evidence>
<dbReference type="OrthoDB" id="5918941at2759"/>
<comment type="caution">
    <text evidence="2">The sequence shown here is derived from an EMBL/GenBank/DDBJ whole genome shotgun (WGS) entry which is preliminary data.</text>
</comment>
<keyword evidence="3" id="KW-1185">Reference proteome</keyword>
<evidence type="ECO:0000313" key="3">
    <source>
        <dbReference type="Proteomes" id="UP000245119"/>
    </source>
</evidence>
<gene>
    <name evidence="2" type="ORF">C0Q70_18767</name>
</gene>
<name>A0A2T7NHG0_POMCA</name>